<protein>
    <submittedName>
        <fullName evidence="1">Uncharacterized protein</fullName>
    </submittedName>
</protein>
<keyword evidence="2" id="KW-1185">Reference proteome</keyword>
<gene>
    <name evidence="1" type="ORF">ANN_23047</name>
</gene>
<evidence type="ECO:0000313" key="2">
    <source>
        <dbReference type="Proteomes" id="UP001148838"/>
    </source>
</evidence>
<proteinExistence type="predicted"/>
<organism evidence="1 2">
    <name type="scientific">Periplaneta americana</name>
    <name type="common">American cockroach</name>
    <name type="synonym">Blatta americana</name>
    <dbReference type="NCBI Taxonomy" id="6978"/>
    <lineage>
        <taxon>Eukaryota</taxon>
        <taxon>Metazoa</taxon>
        <taxon>Ecdysozoa</taxon>
        <taxon>Arthropoda</taxon>
        <taxon>Hexapoda</taxon>
        <taxon>Insecta</taxon>
        <taxon>Pterygota</taxon>
        <taxon>Neoptera</taxon>
        <taxon>Polyneoptera</taxon>
        <taxon>Dictyoptera</taxon>
        <taxon>Blattodea</taxon>
        <taxon>Blattoidea</taxon>
        <taxon>Blattidae</taxon>
        <taxon>Blattinae</taxon>
        <taxon>Periplaneta</taxon>
    </lineage>
</organism>
<comment type="caution">
    <text evidence="1">The sequence shown here is derived from an EMBL/GenBank/DDBJ whole genome shotgun (WGS) entry which is preliminary data.</text>
</comment>
<sequence>MPSTWPGIEPATLGIEGQRYTNSPTRSTTSDGCLKEEVRYQVNNATAVSIELCSARAVRVFEIGSALEEDLDRFSSRFDGTLAENPPRPNPLLAGIQALGQQGSHLLSVPMSRIRHALPAEKLY</sequence>
<evidence type="ECO:0000313" key="1">
    <source>
        <dbReference type="EMBL" id="KAJ4434485.1"/>
    </source>
</evidence>
<name>A0ABQ8SK05_PERAM</name>
<dbReference type="EMBL" id="JAJSOF020000025">
    <property type="protein sequence ID" value="KAJ4434485.1"/>
    <property type="molecule type" value="Genomic_DNA"/>
</dbReference>
<dbReference type="Proteomes" id="UP001148838">
    <property type="component" value="Unassembled WGS sequence"/>
</dbReference>
<accession>A0ABQ8SK05</accession>
<reference evidence="1 2" key="1">
    <citation type="journal article" date="2022" name="Allergy">
        <title>Genome assembly and annotation of Periplaneta americana reveal a comprehensive cockroach allergen profile.</title>
        <authorList>
            <person name="Wang L."/>
            <person name="Xiong Q."/>
            <person name="Saelim N."/>
            <person name="Wang L."/>
            <person name="Nong W."/>
            <person name="Wan A.T."/>
            <person name="Shi M."/>
            <person name="Liu X."/>
            <person name="Cao Q."/>
            <person name="Hui J.H.L."/>
            <person name="Sookrung N."/>
            <person name="Leung T.F."/>
            <person name="Tungtrongchitr A."/>
            <person name="Tsui S.K.W."/>
        </authorList>
    </citation>
    <scope>NUCLEOTIDE SEQUENCE [LARGE SCALE GENOMIC DNA]</scope>
    <source>
        <strain evidence="1">PWHHKU_190912</strain>
    </source>
</reference>